<reference evidence="2 3" key="1">
    <citation type="submission" date="2018-10" db="EMBL/GenBank/DDBJ databases">
        <title>Genomic Encyclopedia of Archaeal and Bacterial Type Strains, Phase II (KMG-II): from individual species to whole genera.</title>
        <authorList>
            <person name="Goeker M."/>
        </authorList>
    </citation>
    <scope>NUCLEOTIDE SEQUENCE [LARGE SCALE GENOMIC DNA]</scope>
    <source>
        <strain evidence="2 3">DSM 23424</strain>
    </source>
</reference>
<evidence type="ECO:0000313" key="2">
    <source>
        <dbReference type="EMBL" id="RMA64721.1"/>
    </source>
</evidence>
<dbReference type="EMBL" id="REFC01000012">
    <property type="protein sequence ID" value="RMA64721.1"/>
    <property type="molecule type" value="Genomic_DNA"/>
</dbReference>
<dbReference type="OrthoDB" id="1114455at2"/>
<name>A0A3L9YVE8_9FLAO</name>
<evidence type="ECO:0000313" key="3">
    <source>
        <dbReference type="Proteomes" id="UP000271339"/>
    </source>
</evidence>
<feature type="signal peptide" evidence="1">
    <location>
        <begin position="1"/>
        <end position="25"/>
    </location>
</feature>
<dbReference type="Pfam" id="PF11751">
    <property type="entry name" value="PorP_SprF"/>
    <property type="match status" value="1"/>
</dbReference>
<keyword evidence="1" id="KW-0732">Signal</keyword>
<gene>
    <name evidence="2" type="ORF">BXY75_1601</name>
</gene>
<dbReference type="NCBIfam" id="TIGR03519">
    <property type="entry name" value="T9SS_PorP_fam"/>
    <property type="match status" value="1"/>
</dbReference>
<dbReference type="RefSeq" id="WP_121907156.1">
    <property type="nucleotide sequence ID" value="NZ_REFC01000012.1"/>
</dbReference>
<evidence type="ECO:0000256" key="1">
    <source>
        <dbReference type="SAM" id="SignalP"/>
    </source>
</evidence>
<proteinExistence type="predicted"/>
<feature type="chain" id="PRO_5018174993" evidence="1">
    <location>
        <begin position="26"/>
        <end position="320"/>
    </location>
</feature>
<keyword evidence="3" id="KW-1185">Reference proteome</keyword>
<accession>A0A3L9YVE8</accession>
<comment type="caution">
    <text evidence="2">The sequence shown here is derived from an EMBL/GenBank/DDBJ whole genome shotgun (WGS) entry which is preliminary data.</text>
</comment>
<protein>
    <submittedName>
        <fullName evidence="2">Type IX secretion system PorP/SprF family membrane protein</fullName>
    </submittedName>
</protein>
<dbReference type="AlphaFoldDB" id="A0A3L9YVE8"/>
<sequence length="320" mass="35608">MKNNLLKIKYLCIIGLIAFSQLCHAQQDPQYTQYMYNMSVVNPAYATDDLGIVNFGLLHRTQWVGAVGGPKSYSFFGHLPVNDKIEMGLSFISDNIGEGVLNEHNIYGDFAYKLQLDDKGKHLSLGLKAGVTLFKTDFNGFNLESGTADTDIAFGPGQSRTFPNLGIGAYFFSHNYYIGLSAPNLLNSKHLEEQDGLARLGSEEIHSFLTAGYVLAINENYLLKPSTMIRAVSNSPFMIDVSLNMLCYQRVEGGVSYRFDDSVSGMLNFKVTPDLKIGYAYDHTLTNFGNYNSGSHEIFVLFDLDLMSLTSGFDKSPRFF</sequence>
<organism evidence="2 3">
    <name type="scientific">Ulvibacter antarcticus</name>
    <dbReference type="NCBI Taxonomy" id="442714"/>
    <lineage>
        <taxon>Bacteria</taxon>
        <taxon>Pseudomonadati</taxon>
        <taxon>Bacteroidota</taxon>
        <taxon>Flavobacteriia</taxon>
        <taxon>Flavobacteriales</taxon>
        <taxon>Flavobacteriaceae</taxon>
        <taxon>Ulvibacter</taxon>
    </lineage>
</organism>
<dbReference type="Proteomes" id="UP000271339">
    <property type="component" value="Unassembled WGS sequence"/>
</dbReference>
<dbReference type="InterPro" id="IPR019861">
    <property type="entry name" value="PorP/SprF_Bacteroidetes"/>
</dbReference>